<feature type="region of interest" description="Disordered" evidence="2">
    <location>
        <begin position="115"/>
        <end position="145"/>
    </location>
</feature>
<comment type="similarity">
    <text evidence="1">Belongs to the protein phosphatase inhibitor 2 family.</text>
</comment>
<feature type="compositionally biased region" description="Basic and acidic residues" evidence="2">
    <location>
        <begin position="51"/>
        <end position="62"/>
    </location>
</feature>
<dbReference type="GO" id="GO:0009966">
    <property type="term" value="P:regulation of signal transduction"/>
    <property type="evidence" value="ECO:0007669"/>
    <property type="project" value="InterPro"/>
</dbReference>
<reference evidence="3" key="1">
    <citation type="submission" date="2016-04" db="EMBL/GenBank/DDBJ databases">
        <authorList>
            <person name="Calderon-Fernandez G.M.Sr."/>
        </authorList>
    </citation>
    <scope>NUCLEOTIDE SEQUENCE</scope>
    <source>
        <strain evidence="3">Int1</strain>
        <tissue evidence="3">Integument</tissue>
    </source>
</reference>
<sequence length="173" mass="19747">MQNTNMNIVMDEKGNDPMENLKKKPAKSILKSSSSFEVPDGPSGSNRRASRSKEPKGTKWDEMNILETLHPPGKDYGHMKIEEPKTPFERTLSEDAVDTLDPNVLAEKIVQSCNKSPKDTICGTSLSDSEEELTPEEREKKKEFEKRRKAHYNEFLMAKKAMKELQDEEDDDD</sequence>
<dbReference type="PANTHER" id="PTHR12398:SF20">
    <property type="entry name" value="PROTEIN PHOSPHATASE 1 REGULATORY INHIBITOR SUBUNIT 2"/>
    <property type="match status" value="1"/>
</dbReference>
<dbReference type="Gene3D" id="6.10.250.1050">
    <property type="match status" value="2"/>
</dbReference>
<feature type="compositionally biased region" description="Basic and acidic residues" evidence="2">
    <location>
        <begin position="10"/>
        <end position="22"/>
    </location>
</feature>
<evidence type="ECO:0000256" key="2">
    <source>
        <dbReference type="SAM" id="MobiDB-lite"/>
    </source>
</evidence>
<dbReference type="Pfam" id="PF04979">
    <property type="entry name" value="IPP-2"/>
    <property type="match status" value="1"/>
</dbReference>
<dbReference type="AlphaFoldDB" id="A0A170YY68"/>
<dbReference type="InterPro" id="IPR007062">
    <property type="entry name" value="PPI-2"/>
</dbReference>
<proteinExistence type="inferred from homology"/>
<organism evidence="3">
    <name type="scientific">Triatoma infestans</name>
    <name type="common">Assassin bug</name>
    <dbReference type="NCBI Taxonomy" id="30076"/>
    <lineage>
        <taxon>Eukaryota</taxon>
        <taxon>Metazoa</taxon>
        <taxon>Ecdysozoa</taxon>
        <taxon>Arthropoda</taxon>
        <taxon>Hexapoda</taxon>
        <taxon>Insecta</taxon>
        <taxon>Pterygota</taxon>
        <taxon>Neoptera</taxon>
        <taxon>Paraneoptera</taxon>
        <taxon>Hemiptera</taxon>
        <taxon>Heteroptera</taxon>
        <taxon>Panheteroptera</taxon>
        <taxon>Cimicomorpha</taxon>
        <taxon>Reduviidae</taxon>
        <taxon>Triatominae</taxon>
        <taxon>Triatoma</taxon>
    </lineage>
</organism>
<reference evidence="3" key="2">
    <citation type="journal article" date="2017" name="J. Med. Entomol.">
        <title>Transcriptome Analysis of the Triatoma infestans (Hemiptera: Reduviidae) Integument.</title>
        <authorList>
            <person name="Calderon-Fernandez G.M."/>
            <person name="Moriconi D.E."/>
            <person name="Dulbecco A.B."/>
            <person name="Juarez M.P."/>
        </authorList>
    </citation>
    <scope>NUCLEOTIDE SEQUENCE</scope>
    <source>
        <strain evidence="3">Int1</strain>
        <tissue evidence="3">Integument</tissue>
    </source>
</reference>
<accession>A0A170YY68</accession>
<evidence type="ECO:0000256" key="1">
    <source>
        <dbReference type="ARBA" id="ARBA00005472"/>
    </source>
</evidence>
<protein>
    <submittedName>
        <fullName evidence="3">Protein phosphatase inhibitor 2-like protein</fullName>
    </submittedName>
</protein>
<evidence type="ECO:0000313" key="3">
    <source>
        <dbReference type="EMBL" id="JAS00371.1"/>
    </source>
</evidence>
<dbReference type="GO" id="GO:0004864">
    <property type="term" value="F:protein phosphatase inhibitor activity"/>
    <property type="evidence" value="ECO:0007669"/>
    <property type="project" value="InterPro"/>
</dbReference>
<feature type="region of interest" description="Disordered" evidence="2">
    <location>
        <begin position="1"/>
        <end position="63"/>
    </location>
</feature>
<name>A0A170YY68_TRIIF</name>
<dbReference type="PANTHER" id="PTHR12398">
    <property type="entry name" value="PROTEIN PHOSPHATASE INHIBITOR"/>
    <property type="match status" value="1"/>
</dbReference>
<dbReference type="EMBL" id="GEMB01002828">
    <property type="protein sequence ID" value="JAS00371.1"/>
    <property type="molecule type" value="Transcribed_RNA"/>
</dbReference>
<feature type="compositionally biased region" description="Basic and acidic residues" evidence="2">
    <location>
        <begin position="135"/>
        <end position="145"/>
    </location>
</feature>